<evidence type="ECO:0000259" key="3">
    <source>
        <dbReference type="Pfam" id="PF13205"/>
    </source>
</evidence>
<dbReference type="NCBIfam" id="TIGR03696">
    <property type="entry name" value="Rhs_assc_core"/>
    <property type="match status" value="1"/>
</dbReference>
<keyword evidence="7" id="KW-1185">Reference proteome</keyword>
<reference evidence="5 8" key="2">
    <citation type="submission" date="2019-07" db="EMBL/GenBank/DDBJ databases">
        <title>Whole genome shotgun sequence of Myxococcus fulvus NBRC 100333.</title>
        <authorList>
            <person name="Hosoyama A."/>
            <person name="Uohara A."/>
            <person name="Ohji S."/>
            <person name="Ichikawa N."/>
        </authorList>
    </citation>
    <scope>NUCLEOTIDE SEQUENCE [LARGE SCALE GENOMIC DNA]</scope>
    <source>
        <strain evidence="5 8">NBRC 100333</strain>
    </source>
</reference>
<dbReference type="RefSeq" id="WP_074952063.1">
    <property type="nucleotide sequence ID" value="NZ_BJXR01000039.1"/>
</dbReference>
<evidence type="ECO:0000313" key="8">
    <source>
        <dbReference type="Proteomes" id="UP000321514"/>
    </source>
</evidence>
<dbReference type="InterPro" id="IPR006530">
    <property type="entry name" value="YD"/>
</dbReference>
<name>A0A511T8T6_MYXFU</name>
<evidence type="ECO:0000313" key="7">
    <source>
        <dbReference type="Proteomes" id="UP000183760"/>
    </source>
</evidence>
<organism evidence="5 8">
    <name type="scientific">Myxococcus fulvus</name>
    <dbReference type="NCBI Taxonomy" id="33"/>
    <lineage>
        <taxon>Bacteria</taxon>
        <taxon>Pseudomonadati</taxon>
        <taxon>Myxococcota</taxon>
        <taxon>Myxococcia</taxon>
        <taxon>Myxococcales</taxon>
        <taxon>Cystobacterineae</taxon>
        <taxon>Myxococcaceae</taxon>
        <taxon>Myxococcus</taxon>
    </lineage>
</organism>
<evidence type="ECO:0000313" key="6">
    <source>
        <dbReference type="EMBL" id="SET79285.1"/>
    </source>
</evidence>
<feature type="region of interest" description="Disordered" evidence="2">
    <location>
        <begin position="2276"/>
        <end position="2321"/>
    </location>
</feature>
<dbReference type="PANTHER" id="PTHR32305">
    <property type="match status" value="1"/>
</dbReference>
<keyword evidence="1" id="KW-0732">Signal</keyword>
<dbReference type="PROSITE" id="PS51257">
    <property type="entry name" value="PROKAR_LIPOPROTEIN"/>
    <property type="match status" value="1"/>
</dbReference>
<evidence type="ECO:0000256" key="1">
    <source>
        <dbReference type="ARBA" id="ARBA00022729"/>
    </source>
</evidence>
<evidence type="ECO:0000259" key="4">
    <source>
        <dbReference type="Pfam" id="PF20148"/>
    </source>
</evidence>
<dbReference type="InterPro" id="IPR022385">
    <property type="entry name" value="Rhs_assc_core"/>
</dbReference>
<dbReference type="Gene3D" id="2.60.40.10">
    <property type="entry name" value="Immunoglobulins"/>
    <property type="match status" value="5"/>
</dbReference>
<dbReference type="STRING" id="1334629.MFUL124B02_24010"/>
<feature type="domain" description="DUF6531" evidence="4">
    <location>
        <begin position="2673"/>
        <end position="2731"/>
    </location>
</feature>
<sequence length="4913" mass="527463">MNGRGVWVVALLGLWLGCGQERSRPETSAASEAPRVAQVRQAVAGDVTPPVIVVNGVAPDASVKVPPTLTWVVTDQSATRVEAWLDGNPATSGVTVSGQGAHTLVVRATDTMGLTTTVTRSFRLDTTAPVLTVSGVDAGWERDVPLTITFSATDNTGTPPTVVATLNGELFTSGTTVSTVGSYTLVVTATDAAGNATSREIHFVLDWTAPVVAVSGVANGGRYPSAIILFSVTDLTLDTVVSTLDGAPYERGTTISAHGAHTFQITAKDRFGRTSIVTRNFFVDALGPVITITGVHEGFISKLSSVVIHYSAEDDSRGPVDVRARLNGESFNSGSATPIWGNLSLEVTAEDDLFNSTTQVVNFILDPVPPVLTVTGLPSSPVVDVEEVVPRFEATDSLTTVSISATLNGNPIASGDPITLQRTHTLIVEATDQAGNVTRQEHTFTIDRTDPALTVTGVEEGGRYAAPVAITFSATDANFLSVTGTLDGAPYTSGDPITTHGPHVFVAVALDRAQNRTEVRREFRVDAQAPVITITGVSEGLITKDTVTPNYTVTDEGTVTVSATLDDATFERGTPVTGEGPHTLIVTASDDLGNEDSRTVHFTVDRSAPVVTRVSPADGTSTTLESLELVLQVTDTWSDVTVKLGATELSPGVDGRYRTSLALVEGTNLFEVVATDQAGNVTRHAVSLIRDSKKPEIIVTAPADNAQVAELFTDVIGRVVDSSSVTLTLNGAAVTLASDGSFSHRVTLTAGVNTLTLVATDAHGHVETVTRTVRVSATKPTLVVTSPAEDMVVTTATVTVVGNAKPGEPLGTVTVTVDGAPATVSASGDFSHVVSLSPGQTRSISIIARDNHGATEEVVRTLTRAEADGGTPDAGARPDAGGGAPSDGGTASPDGGGQGSPQDAGPGVEPDPMLVVEAPVEGGVYGGARFVVSGHVEGGTLPLRVTVQGVGVAVNGRDFTGALTLDDGDHDLQFKVTDARGRSHTQTRAVAVDRTPPHLVLTEPTPPEAWNRLSRSPYLLQGTAGDRHLTEVLVNGTPARVIAGAFSAYVQLAPNTPTPVVVTASDVVGNRSQRSVELTLRGGAPRVTILEPAQGSESEDAVVTVRARVESAAPLREVRIGTSTVTSTTDVYSAEVPLSHGENVIHVTAEDTQIPEGEASGMVGSASVTVRYLEASKAPLVVTGVSPRAGEQGVEPDALISVSFNKPILGTGLSERFLVRVQGQSTPLPGGYSVVPGSQTVSFIARDPLPEGARLTVEVKQGLAPETPPGMGGDFSSDFTVRRPLTRVRGYVVDADYRPLPGVKVAMEGTSLSTVTGPDGNWTLFSPRGGEVVMRYEGGLTSEGSTYPSLRRRLFVNHEADTLDAPLVLTAVDMASAQVVDALHPMALRFADRQPDLHIDVPEDGLFFEDGMTRGLVTATELQPHALPLPMDGRAALGALWQIGPAGVRLQKTVSVTFPNRAQLPVGRLALVLGHDPQRHVLKRVGFAQVSPNGKTLEPLAPLGLTSLEFIGYVPLNDEQHVAVAQALGLSLPDAGTEEGEGFQGSRPRSIPSEPLWKKFMTNFMVTQAHAQLGGLDMAGYNAFDTMLGMAVPGAVLGSVRAPLERQLELEVRAPALPAVGQPASEQTVAMPYTLALDFRSQFVSSDPYDVENPETVLVKLVAQGPSGNLPEPTAGAWQSEGEGEAALAPRVALPVGKTTLTLSAQSKSTHRLMKFEAELVVEPADGGPASAKLRLRTLEDTFSESGDEAVHSPVRFKNLRVTLTGPGSGSAGTTGESGGYGIPVPGLMGGEMGISCTEIPTGPRMVERLGEDGVMHYTPTLNQFPVCSQTYWLYPGRTTRADILVDVRMLYGALTFVDRHGEPLALNCDPEAHSQKAPVQGEYTDIALKDVKSTEVHFFRADDLEHPIATFAAGTPNGVACTQGPTEDSPHGYYARVRTGPAARIRQMARERCRELDRQLGGADAGGLSAEDQGYYDGNCRDNRTNTLRLNPGDRLVVFAVNHATGYSGMTSVIVPAINRVSRTETGGCQADDEAGGPLQVTELGEPMTLSRCTQTELGIPADLKLFPPEIDVRVARRMTPEGVQVAMRPTLIRHGGAATTRDDFLQMATHWRVRQLPEPHTDGGVVDAGASGGGDGGSSGSECTDAGFLADGGICEPDILRDRGAPGEELEQFCSELPPTSPQRLQGRCDTGTPRVVDVPPGVPPLAGRLVQVTQTAVEQPVVVAFPVRPGRHTASVQASLTYQNESGAMVSLSSLTRANYYLHVVGHPMYERDRNDDGFLQPDEVNSPPPNFCEPGECQNRDGEVEPDEESETNPDKLPKWAVGLKNIYRHRESDGSALERYDRAREHEFRVLELGKVTVSARPGDAAGADGGSPDAGRVLTGVPRPSASEDDLAYQFLIDGLQEPDVPGRAGTVSGEYRLRLGTDDFGIECPVVIEGGRIRGTCDGEFLPEVLSAADILYFELYLSGNADNVLYRFNFHGISPRTDFVTAGSEDTLERSMARATSSSPSLTSLASPEVARPISVKAMAHFAIEPETMTNGIVRLCEGPDCNANTLLKAAELKYSRNADTGVGTYEVVRYLDEGDARVKQPLILLTKPGANGARRFALPLSNDLGRMHDMLSSGRELFLVLEPEPGLFGASAPVKMALGEPVGRYSFVNARAAGQSVVENVNLAGGHLSVTHEDFSVPHLAETVSFSRTYNNQSNEMTPLGVGWSHAYEGFVVEEELGRYIVVLSGQSYDFPRCETVIRQDQSASDCRTDKSHGGSLTVTRAGAEFVTPQGMVFRFLRPSVLDTGIAEQRRWVLSEYSDGLGQDSPKQGWTALTYAKDSDRVLRVTRTPGHVSLAFEYEEIDEDEASEKLQLLARTQGLKLLSAVGVYRNEHLPEEPEDAPDDDDAIHRVEFEHDKWGNLKRAVRRTGQPQQAWVYEYAPLPETSSGYNKWRLVNELRTARYQVTAVPVPVLGEPTFHDQWVAEYTSSGTSRTYEHVQAAEVIDSATSSGKGPRPYQYVYASGGSRTVTRPDGVQMLYTLTSYGSATSVTVGAFNEHKTVWRSDGQVSPQEVTLPNLSKLDYDIDASHRLLSLKVTAPGGNEYQGPIAPGTQAEVVRQTFPNPANQKFGIPDQRITPATTGTQSVSTRVTPQGQVEGVTVTNSDGTTARNTGTRTFKTDGSGVLESETDAQGQVTTYSNPNALGLSQRIVVTNPNATDGLGLGTLTRELTYDDFGHVTKLTEVETGTWEEWSYDSLGRVTRHLVQLSPTQGWAWTYTYTPANRRVTMHEHLDGSAPVRTVDTWEVTEGEESTRGLFEEERTPYGAPGHEAIAVRKRHLRNGRWVSTTDASGVERAYDYDTSGRLLAVRIVGAGTSSGPATAVEKSFSEFDTNGSARKVTDHNGLVTRIGHDFLGRPVYWDYTGADGLSGDASTEEWRRNFQGDVVSRSFGNSASSHVLDIAPDALGQVRSTKTNLAGGVATSVDVTTDYDDLGRVTRQQDHVMETDEHFEYRDVLGRQTRYTRTMATGSAPLQLVETRRYEDGTHSSENRRKVTITRTIGLPGGGTPRTEVEEEYYDLAGRLVEQSRTLSGQVSRWRYTYNPRGQVLTEVVPTDASGTETTTYHYDSAGNLYRKNEPGDSANPAAVTELFVDGEGRTVRQVGPHPDVDWRYRYDAFGQLSRKELVAAGENTVGATWTYAYGVSGKPGADGSVPDSATVETDPLGYKTYRYFNARYQVLKEVREDKLEVAGGGTSTSGNTRTTTYSYAGPWLQKQVTTEETAGGSGSPTVLTFEHKKFDDRGRSLEAREHWQRGTDSYEYVTKSPWMGRTVTVLQTGTMSASPVVALPSRQFDVETNGLGQMESRTQGGLTDTWAYDAVGLIAREQPAGQPSKRYTYEQGLLTELVLGTGADSEPTHLAYRQDGRLKSVTDPAQRVRAYFYGPRGLLVREWFGKGGESTETNLSYDAGGFLAKVWKDPAKPAEAWEYKNGPFGEVRRVTPPGLAAFNYEYDAARRLTAILRPSGGVPSESFEYDYLGRSTKRKRGSSEWVSSWVNGVVHATSPSNSETSGGSDWDITETLVDGRGRPVWKTITAGASSEEQQDITRVGFAYDALDSLVQAHETRGSGNVLNRFSYDGRGRIEWLERGKDHATDKDDRVDFTYVTGSDLLHRSTSGRAADGARLEEEFGYDALARINAVRMRVDGDPQSERTVAWEPGGSRLSRIADGSLVERNCYDGRGWLTSVRATTVAMDVECSQSPSSPRLAFEYTYDARGNRIREDARRPDALGALVNEPTEYGYDLADRLTGVRYPGGAAELYRLAADGTRLGARFATSHSGSLSTEGYEQASGAQRRLVYGFDGAGGLKTIDDQALSSGQRVAEYFTDGAGRVRREKRSDTDVTNYDWDAEGRLAQVRDQKPGVGGAPPVTTATQYRYGYDGLRRARTTSSGTTRYVWAGEQLVEEQLVGGTRLHQEVLAGLTLSSGGERILHDGLGSAVARANGAGALTTQSRFDAWGGYRAGHVPSENQSSVGFTGHAWDAAAGLTYAQQRWYDGRTGRFLSEDSVGAESYLDEPMGMQPWGYGNANPLTHTDPDGRSSCISGESHSACEMRLALSGRWGSSPFYQGDLTEFRGPYERMEEARQRELQKSVRGAFAVVGVGLSLAAPPVALALIESGTVSGTTAAVGLWAVETGASTAVDYGAFGHVTPGGVAFNAATAGLGAWFLKAHSKALHAGSGVERRMLDDAMPSVVPPRKAEPVDPVLDSDVVMMAFKAHRGSTNPRHVDALKLLGNDNYLWVITPTGYREILNIKRSQAAHRRFLRKFKNVVVLTGENAKNLRNTDRFKEVEKILRDAANKNKPGLGDRARRGDHSHYNDIIHSGFAEALGIPFVSSDGTFLRFAGNHGRKAKVNGIHYQSVPEVP</sequence>
<evidence type="ECO:0000313" key="5">
    <source>
        <dbReference type="EMBL" id="GEN10586.1"/>
    </source>
</evidence>
<reference evidence="6 7" key="1">
    <citation type="submission" date="2016-10" db="EMBL/GenBank/DDBJ databases">
        <authorList>
            <person name="Varghese N."/>
            <person name="Submissions S."/>
        </authorList>
    </citation>
    <scope>NUCLEOTIDE SEQUENCE [LARGE SCALE GENOMIC DNA]</scope>
    <source>
        <strain evidence="6 7">DSM 16525</strain>
    </source>
</reference>
<dbReference type="EMBL" id="BJXR01000039">
    <property type="protein sequence ID" value="GEN10586.1"/>
    <property type="molecule type" value="Genomic_DNA"/>
</dbReference>
<dbReference type="InterPro" id="IPR008969">
    <property type="entry name" value="CarboxyPept-like_regulatory"/>
</dbReference>
<dbReference type="PROSITE" id="PS00018">
    <property type="entry name" value="EF_HAND_1"/>
    <property type="match status" value="1"/>
</dbReference>
<evidence type="ECO:0000256" key="2">
    <source>
        <dbReference type="SAM" id="MobiDB-lite"/>
    </source>
</evidence>
<dbReference type="InterPro" id="IPR045351">
    <property type="entry name" value="DUF6531"/>
</dbReference>
<proteinExistence type="predicted"/>
<protein>
    <submittedName>
        <fullName evidence="6">RHS repeat-associated core domain-containing protein</fullName>
    </submittedName>
</protein>
<dbReference type="Proteomes" id="UP000183760">
    <property type="component" value="Unassembled WGS sequence"/>
</dbReference>
<feature type="compositionally biased region" description="Low complexity" evidence="2">
    <location>
        <begin position="868"/>
        <end position="879"/>
    </location>
</feature>
<dbReference type="NCBIfam" id="TIGR01643">
    <property type="entry name" value="YD_repeat_2x"/>
    <property type="match status" value="1"/>
</dbReference>
<dbReference type="SUPFAM" id="SSF49464">
    <property type="entry name" value="Carboxypeptidase regulatory domain-like"/>
    <property type="match status" value="1"/>
</dbReference>
<dbReference type="OrthoDB" id="9757552at2"/>
<dbReference type="Pfam" id="PF20148">
    <property type="entry name" value="DUF6531"/>
    <property type="match status" value="1"/>
</dbReference>
<gene>
    <name evidence="5" type="ORF">MFU01_56230</name>
    <name evidence="6" type="ORF">SAMN05443572_103243</name>
</gene>
<dbReference type="InterPro" id="IPR050708">
    <property type="entry name" value="T6SS_VgrG/RHS"/>
</dbReference>
<dbReference type="PANTHER" id="PTHR32305:SF15">
    <property type="entry name" value="PROTEIN RHSA-RELATED"/>
    <property type="match status" value="1"/>
</dbReference>
<dbReference type="InterPro" id="IPR032812">
    <property type="entry name" value="SbsA_Ig"/>
</dbReference>
<dbReference type="Pfam" id="PF09136">
    <property type="entry name" value="Glucodextran_B"/>
    <property type="match status" value="3"/>
</dbReference>
<feature type="domain" description="SbsA Ig-like" evidence="3">
    <location>
        <begin position="1178"/>
        <end position="1264"/>
    </location>
</feature>
<feature type="region of interest" description="Disordered" evidence="2">
    <location>
        <begin position="864"/>
        <end position="913"/>
    </location>
</feature>
<dbReference type="InterPro" id="IPR013783">
    <property type="entry name" value="Ig-like_fold"/>
</dbReference>
<accession>A0A511T8T6</accession>
<dbReference type="Pfam" id="PF13205">
    <property type="entry name" value="Big_5"/>
    <property type="match status" value="1"/>
</dbReference>
<dbReference type="EMBL" id="FOIB01000003">
    <property type="protein sequence ID" value="SET79285.1"/>
    <property type="molecule type" value="Genomic_DNA"/>
</dbReference>
<comment type="caution">
    <text evidence="5">The sequence shown here is derived from an EMBL/GenBank/DDBJ whole genome shotgun (WGS) entry which is preliminary data.</text>
</comment>
<dbReference type="Gene3D" id="2.180.10.10">
    <property type="entry name" value="RHS repeat-associated core"/>
    <property type="match status" value="2"/>
</dbReference>
<dbReference type="InterPro" id="IPR018247">
    <property type="entry name" value="EF_Hand_1_Ca_BS"/>
</dbReference>
<dbReference type="Proteomes" id="UP000321514">
    <property type="component" value="Unassembled WGS sequence"/>
</dbReference>